<proteinExistence type="predicted"/>
<dbReference type="AlphaFoldDB" id="A0A645J0G4"/>
<reference evidence="1" key="1">
    <citation type="submission" date="2019-08" db="EMBL/GenBank/DDBJ databases">
        <authorList>
            <person name="Kucharzyk K."/>
            <person name="Murdoch R.W."/>
            <person name="Higgins S."/>
            <person name="Loffler F."/>
        </authorList>
    </citation>
    <scope>NUCLEOTIDE SEQUENCE</scope>
</reference>
<protein>
    <submittedName>
        <fullName evidence="1">Uncharacterized protein</fullName>
    </submittedName>
</protein>
<sequence length="123" mass="13940">MNAVLGQRCGDLAGCGWANSRIIHKDQTRVCTGDNSFLAKDHFLDIWAIGQVGKDHIYLAGNFCWGRSAYRTQLYQFLHGSLTAVMHDEWKPGIQNVFGNGFSHQSQTDITDFHCFLLKISYR</sequence>
<evidence type="ECO:0000313" key="1">
    <source>
        <dbReference type="EMBL" id="MPN56897.1"/>
    </source>
</evidence>
<gene>
    <name evidence="1" type="ORF">SDC9_204590</name>
</gene>
<accession>A0A645J0G4</accession>
<organism evidence="1">
    <name type="scientific">bioreactor metagenome</name>
    <dbReference type="NCBI Taxonomy" id="1076179"/>
    <lineage>
        <taxon>unclassified sequences</taxon>
        <taxon>metagenomes</taxon>
        <taxon>ecological metagenomes</taxon>
    </lineage>
</organism>
<name>A0A645J0G4_9ZZZZ</name>
<dbReference type="EMBL" id="VSSQ01127795">
    <property type="protein sequence ID" value="MPN56897.1"/>
    <property type="molecule type" value="Genomic_DNA"/>
</dbReference>
<comment type="caution">
    <text evidence="1">The sequence shown here is derived from an EMBL/GenBank/DDBJ whole genome shotgun (WGS) entry which is preliminary data.</text>
</comment>